<dbReference type="RefSeq" id="WP_109682051.1">
    <property type="nucleotide sequence ID" value="NZ_QGGP01000003.1"/>
</dbReference>
<keyword evidence="1 4" id="KW-0808">Transferase</keyword>
<dbReference type="EMBL" id="QGGP01000003">
    <property type="protein sequence ID" value="PWK19044.1"/>
    <property type="molecule type" value="Genomic_DNA"/>
</dbReference>
<proteinExistence type="predicted"/>
<dbReference type="CDD" id="cd04301">
    <property type="entry name" value="NAT_SF"/>
    <property type="match status" value="1"/>
</dbReference>
<dbReference type="AlphaFoldDB" id="A0A316DLN6"/>
<dbReference type="PROSITE" id="PS51186">
    <property type="entry name" value="GNAT"/>
    <property type="match status" value="1"/>
</dbReference>
<gene>
    <name evidence="4" type="ORF">LX78_01522</name>
</gene>
<dbReference type="OrthoDB" id="9788916at2"/>
<dbReference type="PANTHER" id="PTHR43800:SF1">
    <property type="entry name" value="PEPTIDYL-LYSINE N-ACETYLTRANSFERASE YJAB"/>
    <property type="match status" value="1"/>
</dbReference>
<dbReference type="InterPro" id="IPR000182">
    <property type="entry name" value="GNAT_dom"/>
</dbReference>
<dbReference type="InterPro" id="IPR016181">
    <property type="entry name" value="Acyl_CoA_acyltransferase"/>
</dbReference>
<dbReference type="Proteomes" id="UP000245430">
    <property type="component" value="Unassembled WGS sequence"/>
</dbReference>
<evidence type="ECO:0000256" key="1">
    <source>
        <dbReference type="ARBA" id="ARBA00022679"/>
    </source>
</evidence>
<evidence type="ECO:0000313" key="5">
    <source>
        <dbReference type="Proteomes" id="UP000245430"/>
    </source>
</evidence>
<sequence length="143" mass="16556">MIRKHKEQDLEQIMNIWNDASALAHPFLTKEFVEKVASDMRHLYIPGSQTWVFEQNNSIIGFISMIENEIGGLFVLPNNHSKGIGTKLVDFVSKENNVLEVEVFEKNTIGRAFYNKYGFKQIKQYEHEESGNTVLRLHTIKTL</sequence>
<accession>A0A316DLN6</accession>
<evidence type="ECO:0000259" key="3">
    <source>
        <dbReference type="PROSITE" id="PS51186"/>
    </source>
</evidence>
<dbReference type="PANTHER" id="PTHR43800">
    <property type="entry name" value="PEPTIDYL-LYSINE N-ACETYLTRANSFERASE YJAB"/>
    <property type="match status" value="1"/>
</dbReference>
<reference evidence="4 5" key="1">
    <citation type="submission" date="2018-05" db="EMBL/GenBank/DDBJ databases">
        <title>Genomic Encyclopedia of Archaeal and Bacterial Type Strains, Phase II (KMG-II): from individual species to whole genera.</title>
        <authorList>
            <person name="Goeker M."/>
        </authorList>
    </citation>
    <scope>NUCLEOTIDE SEQUENCE [LARGE SCALE GENOMIC DNA]</scope>
    <source>
        <strain evidence="4 5">DSM 22637</strain>
    </source>
</reference>
<dbReference type="SUPFAM" id="SSF55729">
    <property type="entry name" value="Acyl-CoA N-acyltransferases (Nat)"/>
    <property type="match status" value="1"/>
</dbReference>
<name>A0A316DLN6_9FLAO</name>
<protein>
    <submittedName>
        <fullName evidence="4">Putative acetyltransferase</fullName>
    </submittedName>
</protein>
<feature type="domain" description="N-acetyltransferase" evidence="3">
    <location>
        <begin position="1"/>
        <end position="141"/>
    </location>
</feature>
<keyword evidence="5" id="KW-1185">Reference proteome</keyword>
<organism evidence="4 5">
    <name type="scientific">Xanthomarina spongicola</name>
    <dbReference type="NCBI Taxonomy" id="570520"/>
    <lineage>
        <taxon>Bacteria</taxon>
        <taxon>Pseudomonadati</taxon>
        <taxon>Bacteroidota</taxon>
        <taxon>Flavobacteriia</taxon>
        <taxon>Flavobacteriales</taxon>
        <taxon>Flavobacteriaceae</taxon>
        <taxon>Xanthomarina</taxon>
    </lineage>
</organism>
<evidence type="ECO:0000313" key="4">
    <source>
        <dbReference type="EMBL" id="PWK19044.1"/>
    </source>
</evidence>
<comment type="caution">
    <text evidence="4">The sequence shown here is derived from an EMBL/GenBank/DDBJ whole genome shotgun (WGS) entry which is preliminary data.</text>
</comment>
<dbReference type="GO" id="GO:0016747">
    <property type="term" value="F:acyltransferase activity, transferring groups other than amino-acyl groups"/>
    <property type="evidence" value="ECO:0007669"/>
    <property type="project" value="InterPro"/>
</dbReference>
<dbReference type="Gene3D" id="3.40.630.30">
    <property type="match status" value="1"/>
</dbReference>
<keyword evidence="2" id="KW-0012">Acyltransferase</keyword>
<dbReference type="Pfam" id="PF13508">
    <property type="entry name" value="Acetyltransf_7"/>
    <property type="match status" value="1"/>
</dbReference>
<evidence type="ECO:0000256" key="2">
    <source>
        <dbReference type="ARBA" id="ARBA00023315"/>
    </source>
</evidence>